<comment type="caution">
    <text evidence="6">The sequence shown here is derived from an EMBL/GenBank/DDBJ whole genome shotgun (WGS) entry which is preliminary data.</text>
</comment>
<dbReference type="PANTHER" id="PTHR43702">
    <property type="entry name" value="L-FUCOSE-PROTON SYMPORTER"/>
    <property type="match status" value="1"/>
</dbReference>
<feature type="transmembrane region" description="Helical" evidence="4">
    <location>
        <begin position="94"/>
        <end position="116"/>
    </location>
</feature>
<feature type="transmembrane region" description="Helical" evidence="4">
    <location>
        <begin position="798"/>
        <end position="823"/>
    </location>
</feature>
<reference evidence="6 7" key="1">
    <citation type="journal article" date="2024" name="IMA Fungus">
        <title>IMA Genome - F19 : A genome assembly and annotation guide to empower mycologists, including annotated draft genome sequences of Ceratocystis pirilliformis, Diaporthe australafricana, Fusarium ophioides, Paecilomyces lecythidis, and Sporothrix stenoceras.</title>
        <authorList>
            <person name="Aylward J."/>
            <person name="Wilson A.M."/>
            <person name="Visagie C.M."/>
            <person name="Spraker J."/>
            <person name="Barnes I."/>
            <person name="Buitendag C."/>
            <person name="Ceriani C."/>
            <person name="Del Mar Angel L."/>
            <person name="du Plessis D."/>
            <person name="Fuchs T."/>
            <person name="Gasser K."/>
            <person name="Kramer D."/>
            <person name="Li W."/>
            <person name="Munsamy K."/>
            <person name="Piso A."/>
            <person name="Price J.L."/>
            <person name="Sonnekus B."/>
            <person name="Thomas C."/>
            <person name="van der Nest A."/>
            <person name="van Dijk A."/>
            <person name="van Heerden A."/>
            <person name="van Vuuren N."/>
            <person name="Yilmaz N."/>
            <person name="Duong T.A."/>
            <person name="van der Merwe N.A."/>
            <person name="Wingfield M.J."/>
            <person name="Wingfield B.D."/>
        </authorList>
    </citation>
    <scope>NUCLEOTIDE SEQUENCE [LARGE SCALE GENOMIC DNA]</scope>
    <source>
        <strain evidence="6 7">CMW 12675</strain>
    </source>
</reference>
<feature type="domain" description="Rhodopsin" evidence="5">
    <location>
        <begin position="33"/>
        <end position="295"/>
    </location>
</feature>
<gene>
    <name evidence="6" type="ORF">Cpir12675_005498</name>
</gene>
<dbReference type="InterPro" id="IPR049326">
    <property type="entry name" value="Rhodopsin_dom_fungi"/>
</dbReference>
<dbReference type="Pfam" id="PF07690">
    <property type="entry name" value="MFS_1"/>
    <property type="match status" value="1"/>
</dbReference>
<sequence length="947" mass="104779">MAITNTPGISDRGPHVFIAVLSTSILTTIFMLARAYCRILLIRNITIDDYFLLLAWVLATGLSCNVIIGATAGIGRHDEDISHDQILRVRETKYVFTVLYNLCLCTLKTSILTFYLRLSKNTNKFLRLGSWVVLIVVNLAGLVLTLTNLFQCRPIKAAWSPMKESYHCIPLLQEFLCSAPINVITDLAILLLPIPVLTGMNLPFRQKVILVGTFVFGIFITIIDVVRTYYLQQAYSSSPRFDPENVEAPSNSADGLSGAHADVMWYGAPAFMWSVVEVNLGIIWACIPTLKPLFIRIFPKLVVDPNFNSKTPASHSISHERKPQTRESSTSDSSATVQLPPPTAIIASNQNREISMIDFLAENSDIDDGDMDSIYNRRAIASVFAAMPSIIEVPTVTSTLNDQRKAANDATYFGFVDIPVPRSLLTCTTKQSWKYGSSVSLLFFLWGCSYGILNSLNTAVALVKDISTAQTIGLSTMYFGGGYFFGPLVVGGWILRRDEHQRFKHSRPRDTDHIGGFKTLFMVGLCIYGIGTMVFWPSSILNSYSGFMLSNFVVGFGLAILETGANTYMILCGPDDYAELRLMLAQAFQATGSVAVNVLARKVFFRNLSQQNSQNPKLLINVQWSYFAITLLCAFLTIYFYYISVPEVTDAELKEVAGRSPVRPDKKSWFGLELRTVCVSLAVLSQWTYCSMQGGMRTYNSALMLSIYPEVPQRGPGAVFTASVLSNIRLPGYGMTATETYYISQSCFVSGRFVFAYLLYLAVKHSRMPKPRVLLLGTTICTIILCIISSLYQPQKLGLLSIPVSMCYFFMGPIWPLIFSIALRHQGERTKTVSVYITMGASGPAIWLFAQYGIISNGSTANRSFFLLVGLQIVTLLYPLFLNFSRDAKLLSDPVRYYALAADGEKAASSRRGSVMMGEPVASSANTGGDVALLDYGMLLPGRQSSR</sequence>
<protein>
    <recommendedName>
        <fullName evidence="5">Rhodopsin domain-containing protein</fullName>
    </recommendedName>
</protein>
<evidence type="ECO:0000256" key="3">
    <source>
        <dbReference type="SAM" id="MobiDB-lite"/>
    </source>
</evidence>
<feature type="region of interest" description="Disordered" evidence="3">
    <location>
        <begin position="311"/>
        <end position="340"/>
    </location>
</feature>
<feature type="transmembrane region" description="Helical" evidence="4">
    <location>
        <begin position="516"/>
        <end position="536"/>
    </location>
</feature>
<dbReference type="InterPro" id="IPR011701">
    <property type="entry name" value="MFS"/>
</dbReference>
<name>A0ABR3YQT3_9PEZI</name>
<feature type="transmembrane region" description="Helical" evidence="4">
    <location>
        <begin position="741"/>
        <end position="761"/>
    </location>
</feature>
<feature type="transmembrane region" description="Helical" evidence="4">
    <location>
        <begin position="208"/>
        <end position="230"/>
    </location>
</feature>
<evidence type="ECO:0000313" key="6">
    <source>
        <dbReference type="EMBL" id="KAL1890205.1"/>
    </source>
</evidence>
<keyword evidence="4" id="KW-0812">Transmembrane</keyword>
<dbReference type="Pfam" id="PF20684">
    <property type="entry name" value="Fung_rhodopsin"/>
    <property type="match status" value="1"/>
</dbReference>
<dbReference type="InterPro" id="IPR036259">
    <property type="entry name" value="MFS_trans_sf"/>
</dbReference>
<keyword evidence="4" id="KW-0472">Membrane</keyword>
<feature type="transmembrane region" description="Helical" evidence="4">
    <location>
        <begin position="270"/>
        <end position="290"/>
    </location>
</feature>
<keyword evidence="4" id="KW-1133">Transmembrane helix</keyword>
<comment type="subcellular location">
    <subcellularLocation>
        <location evidence="1">Cell inner membrane</location>
        <topology evidence="1">Multi-pass membrane protein</topology>
    </subcellularLocation>
</comment>
<organism evidence="6 7">
    <name type="scientific">Ceratocystis pirilliformis</name>
    <dbReference type="NCBI Taxonomy" id="259994"/>
    <lineage>
        <taxon>Eukaryota</taxon>
        <taxon>Fungi</taxon>
        <taxon>Dikarya</taxon>
        <taxon>Ascomycota</taxon>
        <taxon>Pezizomycotina</taxon>
        <taxon>Sordariomycetes</taxon>
        <taxon>Hypocreomycetidae</taxon>
        <taxon>Microascales</taxon>
        <taxon>Ceratocystidaceae</taxon>
        <taxon>Ceratocystis</taxon>
    </lineage>
</organism>
<evidence type="ECO:0000259" key="5">
    <source>
        <dbReference type="Pfam" id="PF20684"/>
    </source>
</evidence>
<accession>A0ABR3YQT3</accession>
<feature type="transmembrane region" description="Helical" evidence="4">
    <location>
        <begin position="548"/>
        <end position="571"/>
    </location>
</feature>
<evidence type="ECO:0000256" key="1">
    <source>
        <dbReference type="ARBA" id="ARBA00004429"/>
    </source>
</evidence>
<dbReference type="InterPro" id="IPR050375">
    <property type="entry name" value="MFS_TsgA-like"/>
</dbReference>
<evidence type="ECO:0000256" key="4">
    <source>
        <dbReference type="SAM" id="Phobius"/>
    </source>
</evidence>
<evidence type="ECO:0000256" key="2">
    <source>
        <dbReference type="ARBA" id="ARBA00022475"/>
    </source>
</evidence>
<feature type="transmembrane region" description="Helical" evidence="4">
    <location>
        <begin position="16"/>
        <end position="37"/>
    </location>
</feature>
<evidence type="ECO:0000313" key="7">
    <source>
        <dbReference type="Proteomes" id="UP001583280"/>
    </source>
</evidence>
<feature type="transmembrane region" description="Helical" evidence="4">
    <location>
        <begin position="171"/>
        <end position="196"/>
    </location>
</feature>
<dbReference type="Gene3D" id="1.20.1250.20">
    <property type="entry name" value="MFS general substrate transporter like domains"/>
    <property type="match status" value="2"/>
</dbReference>
<feature type="transmembrane region" description="Helical" evidence="4">
    <location>
        <begin position="624"/>
        <end position="644"/>
    </location>
</feature>
<feature type="transmembrane region" description="Helical" evidence="4">
    <location>
        <begin position="439"/>
        <end position="463"/>
    </location>
</feature>
<feature type="transmembrane region" description="Helical" evidence="4">
    <location>
        <begin position="49"/>
        <end position="74"/>
    </location>
</feature>
<feature type="transmembrane region" description="Helical" evidence="4">
    <location>
        <begin position="861"/>
        <end position="882"/>
    </location>
</feature>
<feature type="transmembrane region" description="Helical" evidence="4">
    <location>
        <begin position="128"/>
        <end position="151"/>
    </location>
</feature>
<keyword evidence="7" id="KW-1185">Reference proteome</keyword>
<keyword evidence="2" id="KW-1003">Cell membrane</keyword>
<feature type="transmembrane region" description="Helical" evidence="4">
    <location>
        <begin position="773"/>
        <end position="792"/>
    </location>
</feature>
<dbReference type="Proteomes" id="UP001583280">
    <property type="component" value="Unassembled WGS sequence"/>
</dbReference>
<dbReference type="SUPFAM" id="SSF103473">
    <property type="entry name" value="MFS general substrate transporter"/>
    <property type="match status" value="1"/>
</dbReference>
<proteinExistence type="predicted"/>
<dbReference type="PANTHER" id="PTHR43702:SF13">
    <property type="entry name" value="MONOSACCHARIDE TRANSPORTER, PUTATIVE (AFU_ORTHOLOGUE AFUA_4G06630)-RELATED"/>
    <property type="match status" value="1"/>
</dbReference>
<feature type="compositionally biased region" description="Polar residues" evidence="3">
    <location>
        <begin position="326"/>
        <end position="337"/>
    </location>
</feature>
<dbReference type="EMBL" id="JAWDJO010000190">
    <property type="protein sequence ID" value="KAL1890205.1"/>
    <property type="molecule type" value="Genomic_DNA"/>
</dbReference>
<feature type="transmembrane region" description="Helical" evidence="4">
    <location>
        <begin position="835"/>
        <end position="855"/>
    </location>
</feature>
<feature type="transmembrane region" description="Helical" evidence="4">
    <location>
        <begin position="475"/>
        <end position="495"/>
    </location>
</feature>